<evidence type="ECO:0000313" key="9">
    <source>
        <dbReference type="Proteomes" id="UP001208570"/>
    </source>
</evidence>
<feature type="transmembrane region" description="Helical" evidence="5">
    <location>
        <begin position="261"/>
        <end position="285"/>
    </location>
</feature>
<keyword evidence="5" id="KW-0812">Transmembrane</keyword>
<dbReference type="EMBL" id="JAODUP010000061">
    <property type="protein sequence ID" value="KAK2164614.1"/>
    <property type="molecule type" value="Genomic_DNA"/>
</dbReference>
<dbReference type="Pfam" id="PF00059">
    <property type="entry name" value="Lectin_C"/>
    <property type="match status" value="1"/>
</dbReference>
<dbReference type="AlphaFoldDB" id="A0AAD9K498"/>
<evidence type="ECO:0000256" key="3">
    <source>
        <dbReference type="PROSITE-ProRule" id="PRU00059"/>
    </source>
</evidence>
<name>A0AAD9K498_9ANNE</name>
<keyword evidence="2" id="KW-1015">Disulfide bond</keyword>
<dbReference type="SUPFAM" id="SSF56436">
    <property type="entry name" value="C-type lectin-like"/>
    <property type="match status" value="1"/>
</dbReference>
<dbReference type="InterPro" id="IPR001304">
    <property type="entry name" value="C-type_lectin-like"/>
</dbReference>
<keyword evidence="1" id="KW-0677">Repeat</keyword>
<organism evidence="8 9">
    <name type="scientific">Paralvinella palmiformis</name>
    <dbReference type="NCBI Taxonomy" id="53620"/>
    <lineage>
        <taxon>Eukaryota</taxon>
        <taxon>Metazoa</taxon>
        <taxon>Spiralia</taxon>
        <taxon>Lophotrochozoa</taxon>
        <taxon>Annelida</taxon>
        <taxon>Polychaeta</taxon>
        <taxon>Sedentaria</taxon>
        <taxon>Canalipalpata</taxon>
        <taxon>Terebellida</taxon>
        <taxon>Terebelliformia</taxon>
        <taxon>Alvinellidae</taxon>
        <taxon>Paralvinella</taxon>
    </lineage>
</organism>
<reference evidence="8" key="1">
    <citation type="journal article" date="2023" name="Mol. Biol. Evol.">
        <title>Third-Generation Sequencing Reveals the Adaptive Role of the Epigenome in Three Deep-Sea Polychaetes.</title>
        <authorList>
            <person name="Perez M."/>
            <person name="Aroh O."/>
            <person name="Sun Y."/>
            <person name="Lan Y."/>
            <person name="Juniper S.K."/>
            <person name="Young C.R."/>
            <person name="Angers B."/>
            <person name="Qian P.Y."/>
        </authorList>
    </citation>
    <scope>NUCLEOTIDE SEQUENCE</scope>
    <source>
        <strain evidence="8">P08H-3</strain>
    </source>
</reference>
<dbReference type="InterPro" id="IPR016186">
    <property type="entry name" value="C-type_lectin-like/link_sf"/>
</dbReference>
<dbReference type="PROSITE" id="PS01180">
    <property type="entry name" value="CUB"/>
    <property type="match status" value="1"/>
</dbReference>
<dbReference type="InterPro" id="IPR016187">
    <property type="entry name" value="CTDL_fold"/>
</dbReference>
<keyword evidence="5" id="KW-0472">Membrane</keyword>
<dbReference type="InterPro" id="IPR035914">
    <property type="entry name" value="Sperma_CUB_dom_sf"/>
</dbReference>
<feature type="region of interest" description="Disordered" evidence="4">
    <location>
        <begin position="295"/>
        <end position="364"/>
    </location>
</feature>
<feature type="compositionally biased region" description="Pro residues" evidence="4">
    <location>
        <begin position="354"/>
        <end position="364"/>
    </location>
</feature>
<gene>
    <name evidence="8" type="ORF">LSH36_61g07028</name>
</gene>
<keyword evidence="9" id="KW-1185">Reference proteome</keyword>
<evidence type="ECO:0000259" key="6">
    <source>
        <dbReference type="PROSITE" id="PS01180"/>
    </source>
</evidence>
<evidence type="ECO:0000259" key="7">
    <source>
        <dbReference type="PROSITE" id="PS50041"/>
    </source>
</evidence>
<evidence type="ECO:0000313" key="8">
    <source>
        <dbReference type="EMBL" id="KAK2164614.1"/>
    </source>
</evidence>
<evidence type="ECO:0000256" key="1">
    <source>
        <dbReference type="ARBA" id="ARBA00022737"/>
    </source>
</evidence>
<sequence length="364" mass="41300">MAYELSVGLFYTAVFKVITLAVVALILCRNVQGEDFFCENNQIIHIRNSMEGRIITRELGTIHYANNLHCIWIIEANKVSQADMALNIEVIQSEMEWAPGGAICVGYDYMKVHDGSTSDDPTLLTWCGERNPYSLTSTGHALYVEFYANDRNQSPRTGIEMEFKIFEMVSTALSQSETVWLSLNDIEVDGQYRWLNGDNLTYTRWTNPNHKSDSYYNCVTMDGKGYWQEAFCNENDINSLAKHRFICEKNKGDNTTHQTKWITMIIIVGVIVVAVIVAVVLLCCWKRMRSRKPTASNHAPKYEVAESQPSGRLPLASSDGETAHEMRPTRPTAPPVERDQQRTVVVVVQHHPSEPPPPYEETAR</sequence>
<dbReference type="Gene3D" id="2.60.120.290">
    <property type="entry name" value="Spermadhesin, CUB domain"/>
    <property type="match status" value="1"/>
</dbReference>
<comment type="caution">
    <text evidence="3">Lacks conserved residue(s) required for the propagation of feature annotation.</text>
</comment>
<dbReference type="SUPFAM" id="SSF49854">
    <property type="entry name" value="Spermadhesin, CUB domain"/>
    <property type="match status" value="1"/>
</dbReference>
<dbReference type="PROSITE" id="PS50041">
    <property type="entry name" value="C_TYPE_LECTIN_2"/>
    <property type="match status" value="1"/>
</dbReference>
<dbReference type="CDD" id="cd00041">
    <property type="entry name" value="CUB"/>
    <property type="match status" value="1"/>
</dbReference>
<feature type="domain" description="C-type lectin" evidence="7">
    <location>
        <begin position="153"/>
        <end position="234"/>
    </location>
</feature>
<comment type="caution">
    <text evidence="8">The sequence shown here is derived from an EMBL/GenBank/DDBJ whole genome shotgun (WGS) entry which is preliminary data.</text>
</comment>
<dbReference type="Proteomes" id="UP001208570">
    <property type="component" value="Unassembled WGS sequence"/>
</dbReference>
<accession>A0AAD9K498</accession>
<dbReference type="Pfam" id="PF00431">
    <property type="entry name" value="CUB"/>
    <property type="match status" value="1"/>
</dbReference>
<proteinExistence type="predicted"/>
<dbReference type="SMART" id="SM00042">
    <property type="entry name" value="CUB"/>
    <property type="match status" value="1"/>
</dbReference>
<dbReference type="CDD" id="cd00037">
    <property type="entry name" value="CLECT"/>
    <property type="match status" value="1"/>
</dbReference>
<feature type="domain" description="CUB" evidence="6">
    <location>
        <begin position="38"/>
        <end position="166"/>
    </location>
</feature>
<evidence type="ECO:0000256" key="2">
    <source>
        <dbReference type="ARBA" id="ARBA00023157"/>
    </source>
</evidence>
<evidence type="ECO:0000256" key="5">
    <source>
        <dbReference type="SAM" id="Phobius"/>
    </source>
</evidence>
<dbReference type="InterPro" id="IPR000859">
    <property type="entry name" value="CUB_dom"/>
</dbReference>
<keyword evidence="5" id="KW-1133">Transmembrane helix</keyword>
<protein>
    <submittedName>
        <fullName evidence="8">Uncharacterized protein</fullName>
    </submittedName>
</protein>
<dbReference type="PANTHER" id="PTHR24251">
    <property type="entry name" value="OVOCHYMASE-RELATED"/>
    <property type="match status" value="1"/>
</dbReference>
<evidence type="ECO:0000256" key="4">
    <source>
        <dbReference type="SAM" id="MobiDB-lite"/>
    </source>
</evidence>
<dbReference type="Gene3D" id="3.10.100.10">
    <property type="entry name" value="Mannose-Binding Protein A, subunit A"/>
    <property type="match status" value="1"/>
</dbReference>